<reference evidence="1" key="1">
    <citation type="submission" date="2021-06" db="EMBL/GenBank/DDBJ databases">
        <authorList>
            <person name="Kallberg Y."/>
            <person name="Tangrot J."/>
            <person name="Rosling A."/>
        </authorList>
    </citation>
    <scope>NUCLEOTIDE SEQUENCE</scope>
    <source>
        <strain evidence="1">AZ414A</strain>
    </source>
</reference>
<evidence type="ECO:0000313" key="2">
    <source>
        <dbReference type="Proteomes" id="UP000789706"/>
    </source>
</evidence>
<organism evidence="1 2">
    <name type="scientific">Diversispora eburnea</name>
    <dbReference type="NCBI Taxonomy" id="1213867"/>
    <lineage>
        <taxon>Eukaryota</taxon>
        <taxon>Fungi</taxon>
        <taxon>Fungi incertae sedis</taxon>
        <taxon>Mucoromycota</taxon>
        <taxon>Glomeromycotina</taxon>
        <taxon>Glomeromycetes</taxon>
        <taxon>Diversisporales</taxon>
        <taxon>Diversisporaceae</taxon>
        <taxon>Diversispora</taxon>
    </lineage>
</organism>
<keyword evidence="2" id="KW-1185">Reference proteome</keyword>
<name>A0A9N8YWA1_9GLOM</name>
<proteinExistence type="predicted"/>
<accession>A0A9N8YWA1</accession>
<dbReference type="AlphaFoldDB" id="A0A9N8YWA1"/>
<evidence type="ECO:0000313" key="1">
    <source>
        <dbReference type="EMBL" id="CAG8452090.1"/>
    </source>
</evidence>
<dbReference type="EMBL" id="CAJVPK010000115">
    <property type="protein sequence ID" value="CAG8452090.1"/>
    <property type="molecule type" value="Genomic_DNA"/>
</dbReference>
<protein>
    <submittedName>
        <fullName evidence="1">8163_t:CDS:1</fullName>
    </submittedName>
</protein>
<dbReference type="Proteomes" id="UP000789706">
    <property type="component" value="Unassembled WGS sequence"/>
</dbReference>
<gene>
    <name evidence="1" type="ORF">DEBURN_LOCUS2199</name>
</gene>
<sequence length="201" mass="23372">MSSSSPSPIKSFKSSSSIFEFRHNSDNQQDWEIGKDNERVNPLFKSLALICNNILNMDLKIKSHSYYRLQLLEKLISTQKRLENLSIIDNSFLGHDDSNSILWAIIKLYIEDFYGLSKSDSIFFASSFTQLNIFHYFYSSYQSGLEANKLLYQMAENVPESLETIEIKIRKFSSDSLRKFFDGWCCKGVIEEYGVQFDIEE</sequence>
<comment type="caution">
    <text evidence="1">The sequence shown here is derived from an EMBL/GenBank/DDBJ whole genome shotgun (WGS) entry which is preliminary data.</text>
</comment>